<gene>
    <name evidence="1" type="ORF">METZ01_LOCUS102816</name>
</gene>
<dbReference type="AlphaFoldDB" id="A0A381WBV6"/>
<accession>A0A381WBV6</accession>
<name>A0A381WBV6_9ZZZZ</name>
<reference evidence="1" key="1">
    <citation type="submission" date="2018-05" db="EMBL/GenBank/DDBJ databases">
        <authorList>
            <person name="Lanie J.A."/>
            <person name="Ng W.-L."/>
            <person name="Kazmierczak K.M."/>
            <person name="Andrzejewski T.M."/>
            <person name="Davidsen T.M."/>
            <person name="Wayne K.J."/>
            <person name="Tettelin H."/>
            <person name="Glass J.I."/>
            <person name="Rusch D."/>
            <person name="Podicherti R."/>
            <person name="Tsui H.-C.T."/>
            <person name="Winkler M.E."/>
        </authorList>
    </citation>
    <scope>NUCLEOTIDE SEQUENCE</scope>
</reference>
<sequence length="43" mass="4842">MALQQYMVACRAHTLEVAGSNPALDTMKTRLLAGFLFIDIEDW</sequence>
<evidence type="ECO:0000313" key="1">
    <source>
        <dbReference type="EMBL" id="SVA49962.1"/>
    </source>
</evidence>
<dbReference type="EMBL" id="UINC01011307">
    <property type="protein sequence ID" value="SVA49962.1"/>
    <property type="molecule type" value="Genomic_DNA"/>
</dbReference>
<proteinExistence type="predicted"/>
<organism evidence="1">
    <name type="scientific">marine metagenome</name>
    <dbReference type="NCBI Taxonomy" id="408172"/>
    <lineage>
        <taxon>unclassified sequences</taxon>
        <taxon>metagenomes</taxon>
        <taxon>ecological metagenomes</taxon>
    </lineage>
</organism>
<protein>
    <submittedName>
        <fullName evidence="1">Uncharacterized protein</fullName>
    </submittedName>
</protein>